<protein>
    <recommendedName>
        <fullName evidence="2">Glycosyltransferase 2-like domain-containing protein</fullName>
    </recommendedName>
</protein>
<keyword evidence="1" id="KW-0812">Transmembrane</keyword>
<dbReference type="GO" id="GO:0016758">
    <property type="term" value="F:hexosyltransferase activity"/>
    <property type="evidence" value="ECO:0007669"/>
    <property type="project" value="UniProtKB-ARBA"/>
</dbReference>
<keyword evidence="1" id="KW-1133">Transmembrane helix</keyword>
<proteinExistence type="predicted"/>
<dbReference type="InterPro" id="IPR001173">
    <property type="entry name" value="Glyco_trans_2-like"/>
</dbReference>
<reference evidence="3 4" key="1">
    <citation type="journal article" date="2016" name="Nat. Commun.">
        <title>Thousands of microbial genomes shed light on interconnected biogeochemical processes in an aquifer system.</title>
        <authorList>
            <person name="Anantharaman K."/>
            <person name="Brown C.T."/>
            <person name="Hug L.A."/>
            <person name="Sharon I."/>
            <person name="Castelle C.J."/>
            <person name="Probst A.J."/>
            <person name="Thomas B.C."/>
            <person name="Singh A."/>
            <person name="Wilkins M.J."/>
            <person name="Karaoz U."/>
            <person name="Brodie E.L."/>
            <person name="Williams K.H."/>
            <person name="Hubbard S.S."/>
            <person name="Banfield J.F."/>
        </authorList>
    </citation>
    <scope>NUCLEOTIDE SEQUENCE [LARGE SCALE GENOMIC DNA]</scope>
</reference>
<keyword evidence="1" id="KW-0472">Membrane</keyword>
<evidence type="ECO:0000256" key="1">
    <source>
        <dbReference type="SAM" id="Phobius"/>
    </source>
</evidence>
<dbReference type="CDD" id="cd00761">
    <property type="entry name" value="Glyco_tranf_GTA_type"/>
    <property type="match status" value="1"/>
</dbReference>
<dbReference type="Pfam" id="PF00535">
    <property type="entry name" value="Glycos_transf_2"/>
    <property type="match status" value="1"/>
</dbReference>
<dbReference type="Proteomes" id="UP000177199">
    <property type="component" value="Unassembled WGS sequence"/>
</dbReference>
<accession>A0A1F7HJ65</accession>
<dbReference type="PANTHER" id="PTHR22916:SF3">
    <property type="entry name" value="UDP-GLCNAC:BETAGAL BETA-1,3-N-ACETYLGLUCOSAMINYLTRANSFERASE-LIKE PROTEIN 1"/>
    <property type="match status" value="1"/>
</dbReference>
<name>A0A1F7HJ65_9BACT</name>
<sequence>MISFKIKIVSICIPTFRRMRFLEQCISRMIKEIEEESLQEVFEIVVFNDNDADDTSKMIKKYISRYHYIRYFESKKRYGLRHAIIHVASLARGKYIWFFSDDDLPSDNALSMLLTRIKKFKPDIVFGNVDDFKGRTIVSKNAFKLKNDIFFRHKKDFFVFLGDKFFSITYFISYISNFIIKRKLYKKYAYINKKYDSPYNMTPLVTPVFYTNMHCNFLILSKSVVLRRIENESWALKDPKEKIMFSTKVSNYHFGNIQKINFKIIPMKLHLYFHFHRIKNYCINSVLQMPFGFQVINTYTLIENFFYQTLIKLKKA</sequence>
<comment type="caution">
    <text evidence="3">The sequence shown here is derived from an EMBL/GenBank/DDBJ whole genome shotgun (WGS) entry which is preliminary data.</text>
</comment>
<gene>
    <name evidence="3" type="ORF">A3F29_03340</name>
</gene>
<feature type="domain" description="Glycosyltransferase 2-like" evidence="2">
    <location>
        <begin position="10"/>
        <end position="187"/>
    </location>
</feature>
<feature type="transmembrane region" description="Helical" evidence="1">
    <location>
        <begin position="157"/>
        <end position="180"/>
    </location>
</feature>
<dbReference type="InterPro" id="IPR029044">
    <property type="entry name" value="Nucleotide-diphossugar_trans"/>
</dbReference>
<evidence type="ECO:0000259" key="2">
    <source>
        <dbReference type="Pfam" id="PF00535"/>
    </source>
</evidence>
<dbReference type="Gene3D" id="3.90.550.10">
    <property type="entry name" value="Spore Coat Polysaccharide Biosynthesis Protein SpsA, Chain A"/>
    <property type="match status" value="1"/>
</dbReference>
<evidence type="ECO:0000313" key="4">
    <source>
        <dbReference type="Proteomes" id="UP000177199"/>
    </source>
</evidence>
<dbReference type="PANTHER" id="PTHR22916">
    <property type="entry name" value="GLYCOSYLTRANSFERASE"/>
    <property type="match status" value="1"/>
</dbReference>
<evidence type="ECO:0000313" key="3">
    <source>
        <dbReference type="EMBL" id="OGK31016.1"/>
    </source>
</evidence>
<dbReference type="AlphaFoldDB" id="A0A1F7HJ65"/>
<organism evidence="3 4">
    <name type="scientific">Candidatus Roizmanbacteria bacterium RIFCSPHIGHO2_12_FULL_33_9</name>
    <dbReference type="NCBI Taxonomy" id="1802045"/>
    <lineage>
        <taxon>Bacteria</taxon>
        <taxon>Candidatus Roizmaniibacteriota</taxon>
    </lineage>
</organism>
<dbReference type="EMBL" id="MFZV01000032">
    <property type="protein sequence ID" value="OGK31016.1"/>
    <property type="molecule type" value="Genomic_DNA"/>
</dbReference>
<dbReference type="SUPFAM" id="SSF53448">
    <property type="entry name" value="Nucleotide-diphospho-sugar transferases"/>
    <property type="match status" value="1"/>
</dbReference>